<dbReference type="Gene3D" id="3.30.740.10">
    <property type="entry name" value="Protein Inhibitor Of Neuronal Nitric Oxide Synthase"/>
    <property type="match status" value="1"/>
</dbReference>
<evidence type="ECO:0000256" key="4">
    <source>
        <dbReference type="ARBA" id="ARBA00022490"/>
    </source>
</evidence>
<evidence type="ECO:0000256" key="10">
    <source>
        <dbReference type="RuleBase" id="RU365010"/>
    </source>
</evidence>
<reference evidence="11 12" key="1">
    <citation type="submission" date="2024-11" db="EMBL/GenBank/DDBJ databases">
        <title>Adaptive evolution of stress response genes in parasites aligns with host niche diversity.</title>
        <authorList>
            <person name="Hahn C."/>
            <person name="Resl P."/>
        </authorList>
    </citation>
    <scope>NUCLEOTIDE SEQUENCE [LARGE SCALE GENOMIC DNA]</scope>
    <source>
        <strain evidence="11">EGGRZ-B1_66</strain>
        <tissue evidence="11">Body</tissue>
    </source>
</reference>
<comment type="subcellular location">
    <subcellularLocation>
        <location evidence="2 10">Cytoplasm</location>
        <location evidence="2 10">Cytoskeleton</location>
    </subcellularLocation>
    <subcellularLocation>
        <location evidence="1">Nucleus</location>
    </subcellularLocation>
</comment>
<keyword evidence="8 10" id="KW-0206">Cytoskeleton</keyword>
<comment type="similarity">
    <text evidence="10">Belongs to the dynein light chain family.</text>
</comment>
<dbReference type="PANTHER" id="PTHR11886">
    <property type="entry name" value="DYNEIN LIGHT CHAIN"/>
    <property type="match status" value="1"/>
</dbReference>
<evidence type="ECO:0000256" key="2">
    <source>
        <dbReference type="ARBA" id="ARBA00004245"/>
    </source>
</evidence>
<organism evidence="11 12">
    <name type="scientific">Cichlidogyrus casuarinus</name>
    <dbReference type="NCBI Taxonomy" id="1844966"/>
    <lineage>
        <taxon>Eukaryota</taxon>
        <taxon>Metazoa</taxon>
        <taxon>Spiralia</taxon>
        <taxon>Lophotrochozoa</taxon>
        <taxon>Platyhelminthes</taxon>
        <taxon>Monogenea</taxon>
        <taxon>Monopisthocotylea</taxon>
        <taxon>Dactylogyridea</taxon>
        <taxon>Ancyrocephalidae</taxon>
        <taxon>Cichlidogyrus</taxon>
    </lineage>
</organism>
<dbReference type="GO" id="GO:0015031">
    <property type="term" value="P:protein transport"/>
    <property type="evidence" value="ECO:0007669"/>
    <property type="project" value="UniProtKB-KW"/>
</dbReference>
<keyword evidence="9" id="KW-0539">Nucleus</keyword>
<keyword evidence="12" id="KW-1185">Reference proteome</keyword>
<comment type="caution">
    <text evidence="11">The sequence shown here is derived from an EMBL/GenBank/DDBJ whole genome shotgun (WGS) entry which is preliminary data.</text>
</comment>
<keyword evidence="10" id="KW-0505">Motor protein</keyword>
<dbReference type="InterPro" id="IPR001372">
    <property type="entry name" value="Dynein_light_chain_typ-1/2"/>
</dbReference>
<evidence type="ECO:0000256" key="6">
    <source>
        <dbReference type="ARBA" id="ARBA00022816"/>
    </source>
</evidence>
<dbReference type="EMBL" id="JBJKFK010001841">
    <property type="protein sequence ID" value="KAL3312136.1"/>
    <property type="molecule type" value="Genomic_DNA"/>
</dbReference>
<dbReference type="FunFam" id="3.30.740.10:FF:000005">
    <property type="entry name" value="Dynein light chain"/>
    <property type="match status" value="1"/>
</dbReference>
<keyword evidence="6" id="KW-0509">mRNA transport</keyword>
<evidence type="ECO:0000256" key="3">
    <source>
        <dbReference type="ARBA" id="ARBA00022448"/>
    </source>
</evidence>
<dbReference type="SMART" id="SM01375">
    <property type="entry name" value="Dynein_light"/>
    <property type="match status" value="1"/>
</dbReference>
<evidence type="ECO:0000256" key="9">
    <source>
        <dbReference type="ARBA" id="ARBA00023242"/>
    </source>
</evidence>
<keyword evidence="7" id="KW-0653">Protein transport</keyword>
<dbReference type="GO" id="GO:0051028">
    <property type="term" value="P:mRNA transport"/>
    <property type="evidence" value="ECO:0007669"/>
    <property type="project" value="UniProtKB-KW"/>
</dbReference>
<sequence length="96" mass="11059">MPAVQEITINSCDMDDDEHLYAIEYIQKVMQSKEDEHALASKIKEEFDKRFGAAWHCFIGYNFGSYISHESGHFIHMNIADRTVLLFKAGCPLTKM</sequence>
<evidence type="ECO:0000256" key="8">
    <source>
        <dbReference type="ARBA" id="ARBA00023212"/>
    </source>
</evidence>
<keyword evidence="5 10" id="KW-0493">Microtubule</keyword>
<dbReference type="Pfam" id="PF01221">
    <property type="entry name" value="Dynein_light"/>
    <property type="match status" value="1"/>
</dbReference>
<dbReference type="GO" id="GO:0005874">
    <property type="term" value="C:microtubule"/>
    <property type="evidence" value="ECO:0007669"/>
    <property type="project" value="UniProtKB-KW"/>
</dbReference>
<evidence type="ECO:0000256" key="7">
    <source>
        <dbReference type="ARBA" id="ARBA00022927"/>
    </source>
</evidence>
<evidence type="ECO:0000256" key="1">
    <source>
        <dbReference type="ARBA" id="ARBA00004123"/>
    </source>
</evidence>
<dbReference type="InterPro" id="IPR037177">
    <property type="entry name" value="DLC_sf"/>
</dbReference>
<evidence type="ECO:0000313" key="11">
    <source>
        <dbReference type="EMBL" id="KAL3312136.1"/>
    </source>
</evidence>
<evidence type="ECO:0000256" key="5">
    <source>
        <dbReference type="ARBA" id="ARBA00022701"/>
    </source>
</evidence>
<keyword evidence="4 10" id="KW-0963">Cytoplasm</keyword>
<proteinExistence type="inferred from homology"/>
<keyword evidence="3" id="KW-0813">Transport</keyword>
<dbReference type="AlphaFoldDB" id="A0ABD2PXI0"/>
<gene>
    <name evidence="11" type="ORF">Ciccas_009275</name>
</gene>
<protein>
    <recommendedName>
        <fullName evidence="10">Dynein light chain</fullName>
    </recommendedName>
</protein>
<name>A0ABD2PXI0_9PLAT</name>
<dbReference type="GO" id="GO:0030286">
    <property type="term" value="C:dynein complex"/>
    <property type="evidence" value="ECO:0007669"/>
    <property type="project" value="UniProtKB-KW"/>
</dbReference>
<dbReference type="SUPFAM" id="SSF54648">
    <property type="entry name" value="DLC"/>
    <property type="match status" value="1"/>
</dbReference>
<accession>A0ABD2PXI0</accession>
<evidence type="ECO:0000313" key="12">
    <source>
        <dbReference type="Proteomes" id="UP001626550"/>
    </source>
</evidence>
<dbReference type="Proteomes" id="UP001626550">
    <property type="component" value="Unassembled WGS sequence"/>
</dbReference>
<keyword evidence="10" id="KW-0243">Dynein</keyword>
<dbReference type="GO" id="GO:0005634">
    <property type="term" value="C:nucleus"/>
    <property type="evidence" value="ECO:0007669"/>
    <property type="project" value="UniProtKB-SubCell"/>
</dbReference>
<dbReference type="PANTHER" id="PTHR11886:SF35">
    <property type="entry name" value="DYNEIN LIGHT CHAIN"/>
    <property type="match status" value="1"/>
</dbReference>